<dbReference type="Proteomes" id="UP000304953">
    <property type="component" value="Unassembled WGS sequence"/>
</dbReference>
<dbReference type="EMBL" id="SRYA01000026">
    <property type="protein sequence ID" value="TGY95679.1"/>
    <property type="molecule type" value="Genomic_DNA"/>
</dbReference>
<gene>
    <name evidence="1" type="ORF">E5329_14045</name>
</gene>
<name>A0AC61RUT1_9FIRM</name>
<proteinExistence type="predicted"/>
<protein>
    <submittedName>
        <fullName evidence="1">AraC family transcriptional regulator</fullName>
    </submittedName>
</protein>
<evidence type="ECO:0000313" key="2">
    <source>
        <dbReference type="Proteomes" id="UP000304953"/>
    </source>
</evidence>
<evidence type="ECO:0000313" key="1">
    <source>
        <dbReference type="EMBL" id="TGY95679.1"/>
    </source>
</evidence>
<comment type="caution">
    <text evidence="1">The sequence shown here is derived from an EMBL/GenBank/DDBJ whole genome shotgun (WGS) entry which is preliminary data.</text>
</comment>
<keyword evidence="2" id="KW-1185">Reference proteome</keyword>
<accession>A0AC61RUT1</accession>
<organism evidence="1 2">
    <name type="scientific">Petralouisia muris</name>
    <dbReference type="NCBI Taxonomy" id="3032872"/>
    <lineage>
        <taxon>Bacteria</taxon>
        <taxon>Bacillati</taxon>
        <taxon>Bacillota</taxon>
        <taxon>Clostridia</taxon>
        <taxon>Lachnospirales</taxon>
        <taxon>Lachnospiraceae</taxon>
        <taxon>Petralouisia</taxon>
    </lineage>
</organism>
<reference evidence="1" key="1">
    <citation type="submission" date="2019-04" db="EMBL/GenBank/DDBJ databases">
        <title>Microbes associate with the intestines of laboratory mice.</title>
        <authorList>
            <person name="Navarre W."/>
            <person name="Wong E."/>
            <person name="Huang K."/>
            <person name="Tropini C."/>
            <person name="Ng K."/>
            <person name="Yu B."/>
        </authorList>
    </citation>
    <scope>NUCLEOTIDE SEQUENCE</scope>
    <source>
        <strain evidence="1">NM01_1-7b</strain>
    </source>
</reference>
<sequence length="153" mass="17397">MKIEKCIKESFVVIGKEGSTLDGEGFIQRLWADANSHFEEVHALAKKDVTGNIVGIWGVMSDFSHMFKPWEGFTKGLYLAGVECRDDAEAPNGWTKWIVPSYEYIYTECEEDDVFPKVIKYLEDNSIPLAGAVHDFTCPQTGKNYMFFPIKKL</sequence>